<evidence type="ECO:0000259" key="8">
    <source>
        <dbReference type="PROSITE" id="PS51379"/>
    </source>
</evidence>
<proteinExistence type="predicted"/>
<keyword evidence="4" id="KW-0249">Electron transport</keyword>
<evidence type="ECO:0000256" key="1">
    <source>
        <dbReference type="ARBA" id="ARBA00022448"/>
    </source>
</evidence>
<keyword evidence="1" id="KW-0813">Transport</keyword>
<keyword evidence="7" id="KW-0812">Transmembrane</keyword>
<dbReference type="GO" id="GO:0005886">
    <property type="term" value="C:plasma membrane"/>
    <property type="evidence" value="ECO:0007669"/>
    <property type="project" value="TreeGrafter"/>
</dbReference>
<keyword evidence="6" id="KW-0411">Iron-sulfur</keyword>
<reference evidence="9" key="1">
    <citation type="submission" date="2019-08" db="EMBL/GenBank/DDBJ databases">
        <authorList>
            <person name="Kucharzyk K."/>
            <person name="Murdoch R.W."/>
            <person name="Higgins S."/>
            <person name="Loffler F."/>
        </authorList>
    </citation>
    <scope>NUCLEOTIDE SEQUENCE</scope>
</reference>
<feature type="domain" description="4Fe-4S ferredoxin-type" evidence="8">
    <location>
        <begin position="256"/>
        <end position="281"/>
    </location>
</feature>
<dbReference type="PANTHER" id="PTHR30176:SF3">
    <property type="entry name" value="FERREDOXIN-TYPE PROTEIN NAPH"/>
    <property type="match status" value="1"/>
</dbReference>
<keyword evidence="7" id="KW-0472">Membrane</keyword>
<name>A0A645AHP8_9ZZZZ</name>
<feature type="domain" description="4Fe-4S ferredoxin-type" evidence="8">
    <location>
        <begin position="383"/>
        <end position="414"/>
    </location>
</feature>
<feature type="transmembrane region" description="Helical" evidence="7">
    <location>
        <begin position="47"/>
        <end position="71"/>
    </location>
</feature>
<dbReference type="InterPro" id="IPR017896">
    <property type="entry name" value="4Fe4S_Fe-S-bd"/>
</dbReference>
<keyword evidence="2" id="KW-0004">4Fe-4S</keyword>
<dbReference type="PROSITE" id="PS00198">
    <property type="entry name" value="4FE4S_FER_1"/>
    <property type="match status" value="2"/>
</dbReference>
<dbReference type="Pfam" id="PF12801">
    <property type="entry name" value="Fer4_5"/>
    <property type="match status" value="2"/>
</dbReference>
<evidence type="ECO:0000256" key="4">
    <source>
        <dbReference type="ARBA" id="ARBA00022982"/>
    </source>
</evidence>
<feature type="domain" description="4Fe-4S ferredoxin-type" evidence="8">
    <location>
        <begin position="422"/>
        <end position="457"/>
    </location>
</feature>
<feature type="transmembrane region" description="Helical" evidence="7">
    <location>
        <begin position="12"/>
        <end position="35"/>
    </location>
</feature>
<comment type="caution">
    <text evidence="9">The sequence shown here is derived from an EMBL/GenBank/DDBJ whole genome shotgun (WGS) entry which is preliminary data.</text>
</comment>
<dbReference type="Gene3D" id="3.30.70.20">
    <property type="match status" value="3"/>
</dbReference>
<evidence type="ECO:0000256" key="5">
    <source>
        <dbReference type="ARBA" id="ARBA00023004"/>
    </source>
</evidence>
<dbReference type="Pfam" id="PF12838">
    <property type="entry name" value="Fer4_7"/>
    <property type="match status" value="1"/>
</dbReference>
<evidence type="ECO:0000256" key="2">
    <source>
        <dbReference type="ARBA" id="ARBA00022485"/>
    </source>
</evidence>
<sequence length="522" mass="56248">MKPISPGRCWRWLRIAVAIVVSGGLLALFALPAPFNLKAERLAETQFLPAVMSAVSWGIVGSLGAFFLLALLTALFGRVYCSWLCPLSILQDVIGWCDRVIRHRARRNYRPQKNYKTLRLTVLTFLAVLWLSGLVLPLAVLEPYTVFGKIAGTLVRPLNAAINRLALHLPFELPVMTEGMAINTALAGGLLLALCAAVLWRGRIFCNTFCPAGALLSGLTTGSSWMLKIDPERCVHCKLCVKSCKTGCIDLEAGGIDFERCVMCLDCVAECPKAAVRLVSRRRQRKAELTSPPRADAPADPSRRRALAMIGTAGATGYLGAKITRHFTRPAPGAVMPPGAGTLENFTSRCTGCGLCIVNCRGKVLRPAVDEYGLAGFLLPTLQFSGANPGKCEYECNNCTRLCPTGALFHLTLAQKKRCRLGLAHYEKELCIAYVDGEPCGACAEHCPTGALKMVPGPTPGAPIPQLVPELCIGCGNCQYACPVQPLQAIRIHGASPQTLAADPEEYHRKEAPKEAPAAIPF</sequence>
<evidence type="ECO:0000313" key="9">
    <source>
        <dbReference type="EMBL" id="MPM52466.1"/>
    </source>
</evidence>
<dbReference type="PANTHER" id="PTHR30176">
    <property type="entry name" value="FERREDOXIN-TYPE PROTEIN NAPH"/>
    <property type="match status" value="1"/>
</dbReference>
<keyword evidence="5" id="KW-0408">Iron</keyword>
<dbReference type="GO" id="GO:0046872">
    <property type="term" value="F:metal ion binding"/>
    <property type="evidence" value="ECO:0007669"/>
    <property type="project" value="UniProtKB-KW"/>
</dbReference>
<dbReference type="CDD" id="cd16373">
    <property type="entry name" value="DMSOR_beta_like"/>
    <property type="match status" value="1"/>
</dbReference>
<dbReference type="EC" id="1.6.5.11" evidence="9"/>
<gene>
    <name evidence="9" type="primary">ndhI_79</name>
    <name evidence="9" type="ORF">SDC9_99225</name>
</gene>
<keyword evidence="7" id="KW-1133">Transmembrane helix</keyword>
<keyword evidence="9" id="KW-0560">Oxidoreductase</keyword>
<keyword evidence="3" id="KW-0479">Metal-binding</keyword>
<organism evidence="9">
    <name type="scientific">bioreactor metagenome</name>
    <dbReference type="NCBI Taxonomy" id="1076179"/>
    <lineage>
        <taxon>unclassified sequences</taxon>
        <taxon>metagenomes</taxon>
        <taxon>ecological metagenomes</taxon>
    </lineage>
</organism>
<feature type="transmembrane region" description="Helical" evidence="7">
    <location>
        <begin position="180"/>
        <end position="200"/>
    </location>
</feature>
<dbReference type="GO" id="GO:0016491">
    <property type="term" value="F:oxidoreductase activity"/>
    <property type="evidence" value="ECO:0007669"/>
    <property type="project" value="UniProtKB-KW"/>
</dbReference>
<evidence type="ECO:0000256" key="6">
    <source>
        <dbReference type="ARBA" id="ARBA00023014"/>
    </source>
</evidence>
<accession>A0A645AHP8</accession>
<dbReference type="EMBL" id="VSSQ01013875">
    <property type="protein sequence ID" value="MPM52466.1"/>
    <property type="molecule type" value="Genomic_DNA"/>
</dbReference>
<protein>
    <submittedName>
        <fullName evidence="9">NAD(P)H-quinone oxidoreductase subunit I, chloroplastic</fullName>
        <ecNumber evidence="9">1.6.5.11</ecNumber>
    </submittedName>
</protein>
<feature type="domain" description="4Fe-4S ferredoxin-type" evidence="8">
    <location>
        <begin position="341"/>
        <end position="370"/>
    </location>
</feature>
<feature type="domain" description="4Fe-4S ferredoxin-type" evidence="8">
    <location>
        <begin position="225"/>
        <end position="254"/>
    </location>
</feature>
<evidence type="ECO:0000256" key="7">
    <source>
        <dbReference type="SAM" id="Phobius"/>
    </source>
</evidence>
<dbReference type="InterPro" id="IPR017900">
    <property type="entry name" value="4Fe4S_Fe_S_CS"/>
</dbReference>
<dbReference type="Pfam" id="PF00037">
    <property type="entry name" value="Fer4"/>
    <property type="match status" value="1"/>
</dbReference>
<dbReference type="Pfam" id="PF12800">
    <property type="entry name" value="Fer4_4"/>
    <property type="match status" value="1"/>
</dbReference>
<feature type="domain" description="4Fe-4S ferredoxin-type" evidence="8">
    <location>
        <begin position="463"/>
        <end position="492"/>
    </location>
</feature>
<dbReference type="AlphaFoldDB" id="A0A645AHP8"/>
<dbReference type="InterPro" id="IPR051684">
    <property type="entry name" value="Electron_Trans/Redox"/>
</dbReference>
<feature type="transmembrane region" description="Helical" evidence="7">
    <location>
        <begin position="118"/>
        <end position="140"/>
    </location>
</feature>
<evidence type="ECO:0000256" key="3">
    <source>
        <dbReference type="ARBA" id="ARBA00022723"/>
    </source>
</evidence>
<dbReference type="SUPFAM" id="SSF54862">
    <property type="entry name" value="4Fe-4S ferredoxins"/>
    <property type="match status" value="2"/>
</dbReference>
<dbReference type="PROSITE" id="PS51379">
    <property type="entry name" value="4FE4S_FER_2"/>
    <property type="match status" value="6"/>
</dbReference>
<dbReference type="GO" id="GO:0051539">
    <property type="term" value="F:4 iron, 4 sulfur cluster binding"/>
    <property type="evidence" value="ECO:0007669"/>
    <property type="project" value="UniProtKB-KW"/>
</dbReference>